<dbReference type="RefSeq" id="XP_005110862.2">
    <property type="nucleotide sequence ID" value="XM_005110805.3"/>
</dbReference>
<evidence type="ECO:0000256" key="1">
    <source>
        <dbReference type="SAM" id="MobiDB-lite"/>
    </source>
</evidence>
<dbReference type="Proteomes" id="UP000694888">
    <property type="component" value="Unplaced"/>
</dbReference>
<organism evidence="3 4">
    <name type="scientific">Aplysia californica</name>
    <name type="common">California sea hare</name>
    <dbReference type="NCBI Taxonomy" id="6500"/>
    <lineage>
        <taxon>Eukaryota</taxon>
        <taxon>Metazoa</taxon>
        <taxon>Spiralia</taxon>
        <taxon>Lophotrochozoa</taxon>
        <taxon>Mollusca</taxon>
        <taxon>Gastropoda</taxon>
        <taxon>Heterobranchia</taxon>
        <taxon>Euthyneura</taxon>
        <taxon>Tectipleura</taxon>
        <taxon>Aplysiida</taxon>
        <taxon>Aplysioidea</taxon>
        <taxon>Aplysiidae</taxon>
        <taxon>Aplysia</taxon>
    </lineage>
</organism>
<evidence type="ECO:0000313" key="3">
    <source>
        <dbReference type="Proteomes" id="UP000694888"/>
    </source>
</evidence>
<reference evidence="4" key="1">
    <citation type="submission" date="2025-08" db="UniProtKB">
        <authorList>
            <consortium name="RefSeq"/>
        </authorList>
    </citation>
    <scope>IDENTIFICATION</scope>
</reference>
<keyword evidence="2" id="KW-0472">Membrane</keyword>
<keyword evidence="2" id="KW-0812">Transmembrane</keyword>
<keyword evidence="3" id="KW-1185">Reference proteome</keyword>
<feature type="region of interest" description="Disordered" evidence="1">
    <location>
        <begin position="183"/>
        <end position="354"/>
    </location>
</feature>
<evidence type="ECO:0000256" key="2">
    <source>
        <dbReference type="SAM" id="Phobius"/>
    </source>
</evidence>
<keyword evidence="2" id="KW-1133">Transmembrane helix</keyword>
<protein>
    <submittedName>
        <fullName evidence="4">Scavenger receptor class F member 1</fullName>
    </submittedName>
</protein>
<feature type="compositionally biased region" description="Low complexity" evidence="1">
    <location>
        <begin position="456"/>
        <end position="470"/>
    </location>
</feature>
<evidence type="ECO:0000313" key="4">
    <source>
        <dbReference type="RefSeq" id="XP_005110862.2"/>
    </source>
</evidence>
<feature type="region of interest" description="Disordered" evidence="1">
    <location>
        <begin position="387"/>
        <end position="481"/>
    </location>
</feature>
<feature type="compositionally biased region" description="Polar residues" evidence="1">
    <location>
        <begin position="283"/>
        <end position="296"/>
    </location>
</feature>
<accession>A0ABM0K7V4</accession>
<feature type="compositionally biased region" description="Pro residues" evidence="1">
    <location>
        <begin position="303"/>
        <end position="315"/>
    </location>
</feature>
<gene>
    <name evidence="4" type="primary">LOC101860288</name>
</gene>
<dbReference type="GeneID" id="101860288"/>
<proteinExistence type="predicted"/>
<sequence>MSSGTSNQTSSSETSDDDFPVAAIVCLAVGGYVILVIIVLLIRHKLVSKGTCKSDCSSSVDGGGCCHGYCLKLSEACPCCCGTCPDGCLSRICGKRKRTNCVDILLCNCCGCTEGSCDCLSCDGCCSAPCTAPSCSTDGCCSKPSISCGPCCAGCCTDCCESDLDPGTCGCLCLEVKLRHPKHGGSVRRSQSQPSSELKDGRALSNHTPQRAFDTPTPQRAFDTDTPQRAFDTPTPQRAFSTHVPPPRYGEVARSDSNSLFSDPVFVAGRKGSNDATPDATLKQRSLSSSPHTRSPGNRLAPLPSPRKVPVPTPSGTPGRRQTRAKTRQRWSGSCDGRSDRRDESSTTAGNNGVFRLSLNSSSSMQLSGTLSDESFLNSSASGRVLINNSNDNNSNNDHNNSGRRDGGNNTNRKSSSRSRRSVRAGQMSQRFPNKVLVSARSLQSTSHDLSLGEDSTSARSSHRSSVSSRALPQPRVHRGV</sequence>
<keyword evidence="4" id="KW-0675">Receptor</keyword>
<name>A0ABM0K7V4_APLCA</name>
<feature type="compositionally biased region" description="Low complexity" evidence="1">
    <location>
        <begin position="388"/>
        <end position="400"/>
    </location>
</feature>
<feature type="transmembrane region" description="Helical" evidence="2">
    <location>
        <begin position="20"/>
        <end position="42"/>
    </location>
</feature>